<feature type="transmembrane region" description="Helical" evidence="7">
    <location>
        <begin position="608"/>
        <end position="627"/>
    </location>
</feature>
<dbReference type="Pfam" id="PF03176">
    <property type="entry name" value="MMPL"/>
    <property type="match status" value="2"/>
</dbReference>
<sequence>MQKLGAFISGKSGRWIILAAWIVLALVLNLTLPQANSQEDEQAETFLNDTNSEEAARIIEEEFSDNSGLPALLTWYQEDGLTDEDLQSIQQFSADLQEADIEAATVTPFQDIPLPALKEQLSDDGTTLVMPILFDNGTATDTVEAGLNKIQDTANDAFTQNPFEQDLNSGDLLVRATGPAGISVDAVGLFSQGDTTLLFGTVLIVLIFLLVIYRSPILALVPLIGVGFAYLVISPILGALGKAELISFDSQGLAIMTVLLFGAGTDYCLFLITRFRENLWEIKSKKTAIVRSLSSASGAIAMSGLTVIVAMLVLLVADYGSINRFAIPFGIAIFIMLLASLTLVPALLTIIGRASFFPFIPRTEDMQEERAKEKGKPVRTKKPHNKIGNNVGRLVIRHPWKIAIATLVVLGILAGISSRITYTYDTLSSFPDDMPSKEGFEILTDHVNAGELAPVSVITETDDPEAVRGALEELPYAATVMEPEQSESNEQLIRIQLELDENPYSNEAMAHIPDIKETVSDTTGNADSVWIGGQTSEQYDTQQVTKHDEKWIIPIVIGFITLLLLTYLRSVTATIYLVATVLLSFFSALGLGWLILHYGFGVEAIQGFIPLYAFVFIVALGEDYNIFMISSIWKRSKTMPLKKAIADGVAHTGGVITSAGLILAATFAVLTTLPIQILVHFGTITAIGVLLDTFLVRPFLVPAITAILGKWAFWPWKKRIQQTEENEQKAHG</sequence>
<feature type="domain" description="SSD" evidence="8">
    <location>
        <begin position="218"/>
        <end position="350"/>
    </location>
</feature>
<dbReference type="Proteomes" id="UP000027980">
    <property type="component" value="Chromosome"/>
</dbReference>
<evidence type="ECO:0000256" key="7">
    <source>
        <dbReference type="SAM" id="Phobius"/>
    </source>
</evidence>
<comment type="similarity">
    <text evidence="2">Belongs to the resistance-nodulation-cell division (RND) (TC 2.A.6) family. MmpL subfamily.</text>
</comment>
<accession>A0A075LMU8</accession>
<evidence type="ECO:0000256" key="2">
    <source>
        <dbReference type="ARBA" id="ARBA00010157"/>
    </source>
</evidence>
<dbReference type="Gene3D" id="1.20.1640.10">
    <property type="entry name" value="Multidrug efflux transporter AcrB transmembrane domain"/>
    <property type="match status" value="2"/>
</dbReference>
<feature type="transmembrane region" description="Helical" evidence="7">
    <location>
        <begin position="402"/>
        <end position="422"/>
    </location>
</feature>
<keyword evidence="6 7" id="KW-0472">Membrane</keyword>
<protein>
    <submittedName>
        <fullName evidence="9">Membrane protein</fullName>
    </submittedName>
</protein>
<dbReference type="PROSITE" id="PS50156">
    <property type="entry name" value="SSD"/>
    <property type="match status" value="2"/>
</dbReference>
<name>A0A075LMU8_9BACI</name>
<keyword evidence="3" id="KW-1003">Cell membrane</keyword>
<feature type="transmembrane region" description="Helical" evidence="7">
    <location>
        <begin position="293"/>
        <end position="317"/>
    </location>
</feature>
<comment type="subcellular location">
    <subcellularLocation>
        <location evidence="1">Cell membrane</location>
        <topology evidence="1">Multi-pass membrane protein</topology>
    </subcellularLocation>
</comment>
<dbReference type="KEGG" id="tap:GZ22_14170"/>
<gene>
    <name evidence="9" type="ORF">GZ22_14170</name>
</gene>
<feature type="transmembrane region" description="Helical" evidence="7">
    <location>
        <begin position="575"/>
        <end position="596"/>
    </location>
</feature>
<feature type="transmembrane region" description="Helical" evidence="7">
    <location>
        <begin position="12"/>
        <end position="32"/>
    </location>
</feature>
<dbReference type="EMBL" id="CP008876">
    <property type="protein sequence ID" value="AIF67669.1"/>
    <property type="molecule type" value="Genomic_DNA"/>
</dbReference>
<feature type="domain" description="SSD" evidence="8">
    <location>
        <begin position="578"/>
        <end position="706"/>
    </location>
</feature>
<reference evidence="9 10" key="1">
    <citation type="submission" date="2014-07" db="EMBL/GenBank/DDBJ databases">
        <title>Complete genome sequence of a moderately halophilic bacterium Terribacillus aidingensis MP602, isolated from Cryptomeria fortunei in Tianmu mountain in China.</title>
        <authorList>
            <person name="Wang Y."/>
            <person name="Lu P."/>
            <person name="Zhang L."/>
        </authorList>
    </citation>
    <scope>NUCLEOTIDE SEQUENCE [LARGE SCALE GENOMIC DNA]</scope>
    <source>
        <strain evidence="9 10">MP602</strain>
    </source>
</reference>
<dbReference type="GO" id="GO:0005886">
    <property type="term" value="C:plasma membrane"/>
    <property type="evidence" value="ECO:0007669"/>
    <property type="project" value="UniProtKB-SubCell"/>
</dbReference>
<keyword evidence="5 7" id="KW-1133">Transmembrane helix</keyword>
<dbReference type="RefSeq" id="WP_038563571.1">
    <property type="nucleotide sequence ID" value="NZ_CP008876.1"/>
</dbReference>
<evidence type="ECO:0000256" key="5">
    <source>
        <dbReference type="ARBA" id="ARBA00022989"/>
    </source>
</evidence>
<evidence type="ECO:0000313" key="9">
    <source>
        <dbReference type="EMBL" id="AIF67669.1"/>
    </source>
</evidence>
<dbReference type="GeneID" id="34223245"/>
<dbReference type="AlphaFoldDB" id="A0A075LMU8"/>
<dbReference type="SUPFAM" id="SSF82866">
    <property type="entry name" value="Multidrug efflux transporter AcrB transmembrane domain"/>
    <property type="match status" value="2"/>
</dbReference>
<evidence type="ECO:0000313" key="10">
    <source>
        <dbReference type="Proteomes" id="UP000027980"/>
    </source>
</evidence>
<dbReference type="InterPro" id="IPR050545">
    <property type="entry name" value="Mycobact_MmpL"/>
</dbReference>
<dbReference type="PANTHER" id="PTHR33406">
    <property type="entry name" value="MEMBRANE PROTEIN MJ1562-RELATED"/>
    <property type="match status" value="1"/>
</dbReference>
<evidence type="ECO:0000256" key="4">
    <source>
        <dbReference type="ARBA" id="ARBA00022692"/>
    </source>
</evidence>
<evidence type="ECO:0000259" key="8">
    <source>
        <dbReference type="PROSITE" id="PS50156"/>
    </source>
</evidence>
<feature type="transmembrane region" description="Helical" evidence="7">
    <location>
        <begin position="329"/>
        <end position="352"/>
    </location>
</feature>
<evidence type="ECO:0000256" key="6">
    <source>
        <dbReference type="ARBA" id="ARBA00023136"/>
    </source>
</evidence>
<dbReference type="InterPro" id="IPR004869">
    <property type="entry name" value="MMPL_dom"/>
</dbReference>
<keyword evidence="4 7" id="KW-0812">Transmembrane</keyword>
<organism evidence="9 10">
    <name type="scientific">Terribacillus saccharophilus</name>
    <dbReference type="NCBI Taxonomy" id="361277"/>
    <lineage>
        <taxon>Bacteria</taxon>
        <taxon>Bacillati</taxon>
        <taxon>Bacillota</taxon>
        <taxon>Bacilli</taxon>
        <taxon>Bacillales</taxon>
        <taxon>Bacillaceae</taxon>
        <taxon>Terribacillus</taxon>
    </lineage>
</organism>
<dbReference type="InterPro" id="IPR000731">
    <property type="entry name" value="SSD"/>
</dbReference>
<evidence type="ECO:0000256" key="3">
    <source>
        <dbReference type="ARBA" id="ARBA00022475"/>
    </source>
</evidence>
<feature type="transmembrane region" description="Helical" evidence="7">
    <location>
        <begin position="196"/>
        <end position="213"/>
    </location>
</feature>
<feature type="transmembrane region" description="Helical" evidence="7">
    <location>
        <begin position="220"/>
        <end position="240"/>
    </location>
</feature>
<feature type="transmembrane region" description="Helical" evidence="7">
    <location>
        <begin position="252"/>
        <end position="272"/>
    </location>
</feature>
<proteinExistence type="inferred from homology"/>
<feature type="transmembrane region" description="Helical" evidence="7">
    <location>
        <begin position="551"/>
        <end position="568"/>
    </location>
</feature>
<dbReference type="PANTHER" id="PTHR33406:SF6">
    <property type="entry name" value="MEMBRANE PROTEIN YDGH-RELATED"/>
    <property type="match status" value="1"/>
</dbReference>
<evidence type="ECO:0000256" key="1">
    <source>
        <dbReference type="ARBA" id="ARBA00004651"/>
    </source>
</evidence>
<feature type="transmembrane region" description="Helical" evidence="7">
    <location>
        <begin position="648"/>
        <end position="671"/>
    </location>
</feature>
<dbReference type="HOGENOM" id="CLU_005108_4_0_9"/>
<dbReference type="OrthoDB" id="9782006at2"/>